<reference evidence="1 2" key="1">
    <citation type="submission" date="2017-10" db="EMBL/GenBank/DDBJ databases">
        <title>Comparative genomics in systemic dimorphic fungi from Ajellomycetaceae.</title>
        <authorList>
            <person name="Munoz J.F."/>
            <person name="Mcewen J.G."/>
            <person name="Clay O.K."/>
            <person name="Cuomo C.A."/>
        </authorList>
    </citation>
    <scope>NUCLEOTIDE SEQUENCE [LARGE SCALE GENOMIC DNA]</scope>
    <source>
        <strain evidence="1 2">UAMH7299</strain>
    </source>
</reference>
<protein>
    <submittedName>
        <fullName evidence="1">Uncharacterized protein</fullName>
    </submittedName>
</protein>
<keyword evidence="2" id="KW-1185">Reference proteome</keyword>
<accession>A0A2B7Y5R0</accession>
<dbReference type="EMBL" id="PDNA01000075">
    <property type="protein sequence ID" value="PGH16238.1"/>
    <property type="molecule type" value="Genomic_DNA"/>
</dbReference>
<sequence length="231" mass="26328">MSVDILGNIVSVLDLVDYGYRFANARKEIDVFRKIVDNTFSLLTSVQENLRATEILLTTRDRDKIYDEIKRAKTLLEKAKRMAGDAGQSQKRNVGWVFKTKNPAAMYQAAVLQWHHTLLSRQVELAILRSARPSATNSFVFGVNGASYSPFREVQSANQNQALLDWSRDGTQLRLFPRLPREQHRLLAPLASDPSTSMISRYYSRQGAAEADIDVGSWLTNRRHENMLRMP</sequence>
<proteinExistence type="predicted"/>
<dbReference type="AlphaFoldDB" id="A0A2B7Y5R0"/>
<organism evidence="1 2">
    <name type="scientific">Polytolypa hystricis (strain UAMH7299)</name>
    <dbReference type="NCBI Taxonomy" id="1447883"/>
    <lineage>
        <taxon>Eukaryota</taxon>
        <taxon>Fungi</taxon>
        <taxon>Dikarya</taxon>
        <taxon>Ascomycota</taxon>
        <taxon>Pezizomycotina</taxon>
        <taxon>Eurotiomycetes</taxon>
        <taxon>Eurotiomycetidae</taxon>
        <taxon>Onygenales</taxon>
        <taxon>Onygenales incertae sedis</taxon>
        <taxon>Polytolypa</taxon>
    </lineage>
</organism>
<gene>
    <name evidence="1" type="ORF">AJ80_05261</name>
</gene>
<evidence type="ECO:0000313" key="2">
    <source>
        <dbReference type="Proteomes" id="UP000224634"/>
    </source>
</evidence>
<name>A0A2B7Y5R0_POLH7</name>
<evidence type="ECO:0000313" key="1">
    <source>
        <dbReference type="EMBL" id="PGH16238.1"/>
    </source>
</evidence>
<comment type="caution">
    <text evidence="1">The sequence shown here is derived from an EMBL/GenBank/DDBJ whole genome shotgun (WGS) entry which is preliminary data.</text>
</comment>
<dbReference type="Proteomes" id="UP000224634">
    <property type="component" value="Unassembled WGS sequence"/>
</dbReference>